<feature type="compositionally biased region" description="Polar residues" evidence="1">
    <location>
        <begin position="68"/>
        <end position="85"/>
    </location>
</feature>
<name>A0ABR2I247_9PEZI</name>
<feature type="compositionally biased region" description="Polar residues" evidence="1">
    <location>
        <begin position="50"/>
        <end position="59"/>
    </location>
</feature>
<dbReference type="Proteomes" id="UP001390339">
    <property type="component" value="Unassembled WGS sequence"/>
</dbReference>
<comment type="caution">
    <text evidence="2">The sequence shown here is derived from an EMBL/GenBank/DDBJ whole genome shotgun (WGS) entry which is preliminary data.</text>
</comment>
<feature type="region of interest" description="Disordered" evidence="1">
    <location>
        <begin position="48"/>
        <end position="137"/>
    </location>
</feature>
<evidence type="ECO:0000256" key="1">
    <source>
        <dbReference type="SAM" id="MobiDB-lite"/>
    </source>
</evidence>
<keyword evidence="3" id="KW-1185">Reference proteome</keyword>
<protein>
    <submittedName>
        <fullName evidence="2">Uncharacterized protein</fullName>
    </submittedName>
</protein>
<sequence>MMRLPLRRIACCTCVNMYACRADGRQKDPPDLGSRVCRACRDQDLAPGTVSAQTAALNQKESRKKQRTFLQPSRQVTGSPESSLLQDGPRKLGFKLDTRGSSNPESEMMGIQSPACVGVDTGRFPPPPAQKFSGAGF</sequence>
<accession>A0ABR2I247</accession>
<evidence type="ECO:0000313" key="2">
    <source>
        <dbReference type="EMBL" id="KAK8856097.1"/>
    </source>
</evidence>
<organism evidence="2 3">
    <name type="scientific">Apiospora arundinis</name>
    <dbReference type="NCBI Taxonomy" id="335852"/>
    <lineage>
        <taxon>Eukaryota</taxon>
        <taxon>Fungi</taxon>
        <taxon>Dikarya</taxon>
        <taxon>Ascomycota</taxon>
        <taxon>Pezizomycotina</taxon>
        <taxon>Sordariomycetes</taxon>
        <taxon>Xylariomycetidae</taxon>
        <taxon>Amphisphaeriales</taxon>
        <taxon>Apiosporaceae</taxon>
        <taxon>Apiospora</taxon>
    </lineage>
</organism>
<evidence type="ECO:0000313" key="3">
    <source>
        <dbReference type="Proteomes" id="UP001390339"/>
    </source>
</evidence>
<feature type="compositionally biased region" description="Basic and acidic residues" evidence="1">
    <location>
        <begin position="88"/>
        <end position="98"/>
    </location>
</feature>
<gene>
    <name evidence="2" type="ORF">PGQ11_012009</name>
</gene>
<dbReference type="EMBL" id="JAPCWZ010000007">
    <property type="protein sequence ID" value="KAK8856097.1"/>
    <property type="molecule type" value="Genomic_DNA"/>
</dbReference>
<proteinExistence type="predicted"/>
<reference evidence="2 3" key="1">
    <citation type="journal article" date="2024" name="IMA Fungus">
        <title>Apiospora arundinis, a panoply of carbohydrate-active enzymes and secondary metabolites.</title>
        <authorList>
            <person name="Sorensen T."/>
            <person name="Petersen C."/>
            <person name="Muurmann A.T."/>
            <person name="Christiansen J.V."/>
            <person name="Brundto M.L."/>
            <person name="Overgaard C.K."/>
            <person name="Boysen A.T."/>
            <person name="Wollenberg R.D."/>
            <person name="Larsen T.O."/>
            <person name="Sorensen J.L."/>
            <person name="Nielsen K.L."/>
            <person name="Sondergaard T.E."/>
        </authorList>
    </citation>
    <scope>NUCLEOTIDE SEQUENCE [LARGE SCALE GENOMIC DNA]</scope>
    <source>
        <strain evidence="2 3">AAU 773</strain>
    </source>
</reference>